<evidence type="ECO:0000313" key="1">
    <source>
        <dbReference type="EMBL" id="KFB35698.1"/>
    </source>
</evidence>
<dbReference type="Proteomes" id="UP000030765">
    <property type="component" value="Unassembled WGS sequence"/>
</dbReference>
<evidence type="ECO:0000313" key="3">
    <source>
        <dbReference type="Proteomes" id="UP000030765"/>
    </source>
</evidence>
<protein>
    <submittedName>
        <fullName evidence="1 2">Uncharacterized protein</fullName>
    </submittedName>
</protein>
<reference evidence="1 3" key="1">
    <citation type="journal article" date="2014" name="BMC Genomics">
        <title>Genome sequence of Anopheles sinensis provides insight into genetics basis of mosquito competence for malaria parasites.</title>
        <authorList>
            <person name="Zhou D."/>
            <person name="Zhang D."/>
            <person name="Ding G."/>
            <person name="Shi L."/>
            <person name="Hou Q."/>
            <person name="Ye Y."/>
            <person name="Xu Y."/>
            <person name="Zhou H."/>
            <person name="Xiong C."/>
            <person name="Li S."/>
            <person name="Yu J."/>
            <person name="Hong S."/>
            <person name="Yu X."/>
            <person name="Zou P."/>
            <person name="Chen C."/>
            <person name="Chang X."/>
            <person name="Wang W."/>
            <person name="Lv Y."/>
            <person name="Sun Y."/>
            <person name="Ma L."/>
            <person name="Shen B."/>
            <person name="Zhu C."/>
        </authorList>
    </citation>
    <scope>NUCLEOTIDE SEQUENCE [LARGE SCALE GENOMIC DNA]</scope>
</reference>
<gene>
    <name evidence="1" type="ORF">ZHAS_00002595</name>
</gene>
<reference evidence="2" key="2">
    <citation type="submission" date="2020-05" db="UniProtKB">
        <authorList>
            <consortium name="EnsemblMetazoa"/>
        </authorList>
    </citation>
    <scope>IDENTIFICATION</scope>
</reference>
<organism evidence="1">
    <name type="scientific">Anopheles sinensis</name>
    <name type="common">Mosquito</name>
    <dbReference type="NCBI Taxonomy" id="74873"/>
    <lineage>
        <taxon>Eukaryota</taxon>
        <taxon>Metazoa</taxon>
        <taxon>Ecdysozoa</taxon>
        <taxon>Arthropoda</taxon>
        <taxon>Hexapoda</taxon>
        <taxon>Insecta</taxon>
        <taxon>Pterygota</taxon>
        <taxon>Neoptera</taxon>
        <taxon>Endopterygota</taxon>
        <taxon>Diptera</taxon>
        <taxon>Nematocera</taxon>
        <taxon>Culicoidea</taxon>
        <taxon>Culicidae</taxon>
        <taxon>Anophelinae</taxon>
        <taxon>Anopheles</taxon>
    </lineage>
</organism>
<keyword evidence="3" id="KW-1185">Reference proteome</keyword>
<dbReference type="EnsemblMetazoa" id="ASIC002595-RA">
    <property type="protein sequence ID" value="ASIC002595-PA"/>
    <property type="gene ID" value="ASIC002595"/>
</dbReference>
<proteinExistence type="predicted"/>
<name>A0A084VCK4_ANOSI</name>
<accession>A0A084VCK4</accession>
<dbReference type="EMBL" id="ATLV01010807">
    <property type="status" value="NOT_ANNOTATED_CDS"/>
    <property type="molecule type" value="Genomic_DNA"/>
</dbReference>
<dbReference type="EMBL" id="KE524615">
    <property type="protein sequence ID" value="KFB35698.1"/>
    <property type="molecule type" value="Genomic_DNA"/>
</dbReference>
<dbReference type="AlphaFoldDB" id="A0A084VCK4"/>
<evidence type="ECO:0000313" key="2">
    <source>
        <dbReference type="EnsemblMetazoa" id="ASIC002595-PA"/>
    </source>
</evidence>
<sequence>MFFSTTDAKTKKRRSHGASSSISLKSFASAARAEAADCAIGSNRPARPVRYVRKGCEAPINSGAKIRCRFSSVRGFVRFVGVHGNGAAAVGAFRKCQVCVNKVIITLPAGNNCPSANFTCLSSRHDTDATDTELIGLIRGVVEAPGAWCSVASLRCLWRCSGVSAPSLVRCHLYQSRPIAVTRVICVDDDHPILPALEIASNIDSTNWLGSILLFRWLFRAARFYHRCWLVP</sequence>
<dbReference type="VEuPathDB" id="VectorBase:ASIC002595"/>